<protein>
    <submittedName>
        <fullName evidence="4">USP domain-containing protein</fullName>
    </submittedName>
</protein>
<dbReference type="InterPro" id="IPR038765">
    <property type="entry name" value="Papain-like_cys_pep_sf"/>
</dbReference>
<dbReference type="AlphaFoldDB" id="A0A915K076"/>
<dbReference type="InterPro" id="IPR018200">
    <property type="entry name" value="USP_CS"/>
</dbReference>
<dbReference type="GO" id="GO:0016579">
    <property type="term" value="P:protein deubiquitination"/>
    <property type="evidence" value="ECO:0007669"/>
    <property type="project" value="InterPro"/>
</dbReference>
<dbReference type="Gene3D" id="2.60.210.10">
    <property type="entry name" value="Apoptosis, Tumor Necrosis Factor Receptor Associated Protein 2, Chain A"/>
    <property type="match status" value="1"/>
</dbReference>
<dbReference type="GO" id="GO:0005829">
    <property type="term" value="C:cytosol"/>
    <property type="evidence" value="ECO:0007669"/>
    <property type="project" value="TreeGrafter"/>
</dbReference>
<reference evidence="4" key="1">
    <citation type="submission" date="2022-11" db="UniProtKB">
        <authorList>
            <consortium name="WormBaseParasite"/>
        </authorList>
    </citation>
    <scope>IDENTIFICATION</scope>
</reference>
<dbReference type="Pfam" id="PF00443">
    <property type="entry name" value="UCH"/>
    <property type="match status" value="1"/>
</dbReference>
<sequence>MICDVEKGFIKNDTVIFEVTLCADAPHGVRWNSKKHTRYIGLKNQGATSYMNSLLQTLFFTNKLRRAVYQMPSEQDDPQPCVASSMQRVFYDLQFSSKPVGTKKLTKSFGWDTSESFLQHDVQECCRVLLDYLESKMENTSPKNTIPNLFQGKMKSYIRCKNVKFESRREELFYDLQLNVRGKRDIYESFKDYITVERLDGENKYDAGEHGLQEAEKGVIFLQFPPVLHLQLMRFQYDPRHDRNVKINDRFEFPETLTLEEYLEKPESTPADYILHAVLVHNGDFHEGHYVVYINPKGDGRVSLH</sequence>
<dbReference type="InterPro" id="IPR008974">
    <property type="entry name" value="TRAF-like"/>
</dbReference>
<evidence type="ECO:0000313" key="3">
    <source>
        <dbReference type="Proteomes" id="UP000887565"/>
    </source>
</evidence>
<dbReference type="GO" id="GO:0004843">
    <property type="term" value="F:cysteine-type deubiquitinase activity"/>
    <property type="evidence" value="ECO:0007669"/>
    <property type="project" value="InterPro"/>
</dbReference>
<evidence type="ECO:0000256" key="1">
    <source>
        <dbReference type="ARBA" id="ARBA00009085"/>
    </source>
</evidence>
<dbReference type="GO" id="GO:0005634">
    <property type="term" value="C:nucleus"/>
    <property type="evidence" value="ECO:0007669"/>
    <property type="project" value="TreeGrafter"/>
</dbReference>
<proteinExistence type="inferred from homology"/>
<dbReference type="Proteomes" id="UP000887565">
    <property type="component" value="Unplaced"/>
</dbReference>
<dbReference type="InterPro" id="IPR001394">
    <property type="entry name" value="Peptidase_C19_UCH"/>
</dbReference>
<evidence type="ECO:0000259" key="2">
    <source>
        <dbReference type="PROSITE" id="PS50235"/>
    </source>
</evidence>
<feature type="domain" description="USP" evidence="2">
    <location>
        <begin position="40"/>
        <end position="305"/>
    </location>
</feature>
<dbReference type="GO" id="GO:0031647">
    <property type="term" value="P:regulation of protein stability"/>
    <property type="evidence" value="ECO:0007669"/>
    <property type="project" value="TreeGrafter"/>
</dbReference>
<organism evidence="3 4">
    <name type="scientific">Romanomermis culicivorax</name>
    <name type="common">Nematode worm</name>
    <dbReference type="NCBI Taxonomy" id="13658"/>
    <lineage>
        <taxon>Eukaryota</taxon>
        <taxon>Metazoa</taxon>
        <taxon>Ecdysozoa</taxon>
        <taxon>Nematoda</taxon>
        <taxon>Enoplea</taxon>
        <taxon>Dorylaimia</taxon>
        <taxon>Mermithida</taxon>
        <taxon>Mermithoidea</taxon>
        <taxon>Mermithidae</taxon>
        <taxon>Romanomermis</taxon>
    </lineage>
</organism>
<name>A0A915K076_ROMCU</name>
<dbReference type="PANTHER" id="PTHR24006:SF644">
    <property type="entry name" value="UBIQUITIN CARBOXYL-TERMINAL HYDROLASE 7"/>
    <property type="match status" value="1"/>
</dbReference>
<dbReference type="PROSITE" id="PS50235">
    <property type="entry name" value="USP_3"/>
    <property type="match status" value="1"/>
</dbReference>
<dbReference type="PROSITE" id="PS00973">
    <property type="entry name" value="USP_2"/>
    <property type="match status" value="1"/>
</dbReference>
<dbReference type="WBParaSite" id="nRc.2.0.1.t31610-RA">
    <property type="protein sequence ID" value="nRc.2.0.1.t31610-RA"/>
    <property type="gene ID" value="nRc.2.0.1.g31610"/>
</dbReference>
<dbReference type="PANTHER" id="PTHR24006">
    <property type="entry name" value="UBIQUITIN CARBOXYL-TERMINAL HYDROLASE"/>
    <property type="match status" value="1"/>
</dbReference>
<keyword evidence="3" id="KW-1185">Reference proteome</keyword>
<comment type="similarity">
    <text evidence="1">Belongs to the peptidase C19 family.</text>
</comment>
<evidence type="ECO:0000313" key="4">
    <source>
        <dbReference type="WBParaSite" id="nRc.2.0.1.t31610-RA"/>
    </source>
</evidence>
<dbReference type="SUPFAM" id="SSF54001">
    <property type="entry name" value="Cysteine proteinases"/>
    <property type="match status" value="1"/>
</dbReference>
<dbReference type="Gene3D" id="3.90.70.10">
    <property type="entry name" value="Cysteine proteinases"/>
    <property type="match status" value="1"/>
</dbReference>
<dbReference type="InterPro" id="IPR028889">
    <property type="entry name" value="USP"/>
</dbReference>
<accession>A0A915K076</accession>
<dbReference type="InterPro" id="IPR050164">
    <property type="entry name" value="Peptidase_C19"/>
</dbReference>